<evidence type="ECO:0000259" key="6">
    <source>
        <dbReference type="Pfam" id="PF01368"/>
    </source>
</evidence>
<keyword evidence="10" id="KW-1185">Reference proteome</keyword>
<dbReference type="NCBIfam" id="TIGR00644">
    <property type="entry name" value="recJ"/>
    <property type="match status" value="1"/>
</dbReference>
<evidence type="ECO:0000313" key="9">
    <source>
        <dbReference type="EMBL" id="CDN32459.1"/>
    </source>
</evidence>
<dbReference type="SUPFAM" id="SSF64182">
    <property type="entry name" value="DHH phosphoesterases"/>
    <property type="match status" value="1"/>
</dbReference>
<dbReference type="Pfam" id="PF02272">
    <property type="entry name" value="DHHA1"/>
    <property type="match status" value="1"/>
</dbReference>
<evidence type="ECO:0000259" key="8">
    <source>
        <dbReference type="Pfam" id="PF17768"/>
    </source>
</evidence>
<dbReference type="Pfam" id="PF17768">
    <property type="entry name" value="RecJ_OB"/>
    <property type="match status" value="1"/>
</dbReference>
<gene>
    <name evidence="9" type="ORF">BN938_2388</name>
</gene>
<evidence type="ECO:0000259" key="7">
    <source>
        <dbReference type="Pfam" id="PF02272"/>
    </source>
</evidence>
<keyword evidence="3" id="KW-0540">Nuclease</keyword>
<dbReference type="InterPro" id="IPR041122">
    <property type="entry name" value="RecJ_OB"/>
</dbReference>
<dbReference type="GO" id="GO:0003676">
    <property type="term" value="F:nucleic acid binding"/>
    <property type="evidence" value="ECO:0007669"/>
    <property type="project" value="InterPro"/>
</dbReference>
<dbReference type="Pfam" id="PF01368">
    <property type="entry name" value="DHH"/>
    <property type="match status" value="1"/>
</dbReference>
<dbReference type="OrthoDB" id="9809852at2"/>
<dbReference type="KEGG" id="rbc:BN938_2388"/>
<keyword evidence="4 9" id="KW-0378">Hydrolase</keyword>
<dbReference type="InterPro" id="IPR003156">
    <property type="entry name" value="DHHA1_dom"/>
</dbReference>
<organism evidence="9 10">
    <name type="scientific">Mucinivorans hirudinis</name>
    <dbReference type="NCBI Taxonomy" id="1433126"/>
    <lineage>
        <taxon>Bacteria</taxon>
        <taxon>Pseudomonadati</taxon>
        <taxon>Bacteroidota</taxon>
        <taxon>Bacteroidia</taxon>
        <taxon>Bacteroidales</taxon>
        <taxon>Rikenellaceae</taxon>
        <taxon>Mucinivorans</taxon>
    </lineage>
</organism>
<dbReference type="InterPro" id="IPR038763">
    <property type="entry name" value="DHH_sf"/>
</dbReference>
<dbReference type="eggNOG" id="COG0608">
    <property type="taxonomic scope" value="Bacteria"/>
</dbReference>
<evidence type="ECO:0000256" key="2">
    <source>
        <dbReference type="ARBA" id="ARBA00019841"/>
    </source>
</evidence>
<keyword evidence="5 9" id="KW-0269">Exonuclease</keyword>
<sequence length="590" mass="66797">MRAEKRWVVKPAGDAQKVAHLSRCLSIDRPLANLLFQRGVTTPEEANDFFNPQLENLLDPFLMQDMLTAVERIDRAVRREERIMIYGDYDVDGISAVSLLYNFLIKWSKELLFYIPDRYAEGYGISERGIDYAYDNGVKLIITLDCGIKANTKVKYAKERNIDFIICDHHLPGDKLPPAVAVLDPKRSDCQYPFKDLSGCGVGFKLIQAYAQYKELPFSYVEEGLDLVAISIASDIVPIIGENRILAHYGLRKLNTNPNKGLGAIIKMCGLEHHRIAIDDIIFKIGPRINAAGRMEIEIDYDDPRAQSGGRTAVRLLTAPTPERALYYVRRIDEFNKDRKSIDRNITQEAHNFIAGREEFRNTKSTVIYNPNWMKGVVGIVASRLIETYFRPTVVLTLSNGMVTGSARSVPGFDLYQAVESCSDLLENFGGHTYAAGLTMRPENLDEFRRRFEKFVVDNINPEETIQYVEIDMELDLNEITPSFRQTLTRFEPFGPGNPSPIFLTREAVDNGTARLVGAKNEHLKMELLQPKESRYSTISAIAFSQTSHYEHVRGNGAIDVCYTVVDNNFQGMISPQLRVKDVRPSEQGE</sequence>
<dbReference type="PATRIC" id="fig|1433126.3.peg.2363"/>
<protein>
    <recommendedName>
        <fullName evidence="2">Single-stranded-DNA-specific exonuclease RecJ</fullName>
    </recommendedName>
</protein>
<accession>A0A060RE76</accession>
<reference evidence="9 10" key="1">
    <citation type="journal article" date="2015" name="Genome Announc.">
        <title>Complete Genome Sequence of the Novel Leech Symbiont Mucinivorans hirudinis M3T.</title>
        <authorList>
            <person name="Nelson M.C."/>
            <person name="Bomar L."/>
            <person name="Graf J."/>
        </authorList>
    </citation>
    <scope>NUCLEOTIDE SEQUENCE [LARGE SCALE GENOMIC DNA]</scope>
    <source>
        <strain evidence="10">M3</strain>
    </source>
</reference>
<dbReference type="GO" id="GO:0006310">
    <property type="term" value="P:DNA recombination"/>
    <property type="evidence" value="ECO:0007669"/>
    <property type="project" value="InterPro"/>
</dbReference>
<dbReference type="AlphaFoldDB" id="A0A060RE76"/>
<feature type="domain" description="DHHA1" evidence="7">
    <location>
        <begin position="366"/>
        <end position="457"/>
    </location>
</feature>
<dbReference type="GO" id="GO:0006281">
    <property type="term" value="P:DNA repair"/>
    <property type="evidence" value="ECO:0007669"/>
    <property type="project" value="InterPro"/>
</dbReference>
<name>A0A060RE76_9BACT</name>
<dbReference type="PANTHER" id="PTHR30255:SF2">
    <property type="entry name" value="SINGLE-STRANDED-DNA-SPECIFIC EXONUCLEASE RECJ"/>
    <property type="match status" value="1"/>
</dbReference>
<dbReference type="Gene3D" id="3.10.310.30">
    <property type="match status" value="1"/>
</dbReference>
<evidence type="ECO:0000256" key="5">
    <source>
        <dbReference type="ARBA" id="ARBA00022839"/>
    </source>
</evidence>
<dbReference type="Proteomes" id="UP000027616">
    <property type="component" value="Chromosome I"/>
</dbReference>
<dbReference type="InterPro" id="IPR051673">
    <property type="entry name" value="SSDNA_exonuclease_RecJ"/>
</dbReference>
<feature type="domain" description="DDH" evidence="6">
    <location>
        <begin position="82"/>
        <end position="232"/>
    </location>
</feature>
<dbReference type="EMBL" id="HG934468">
    <property type="protein sequence ID" value="CDN32459.1"/>
    <property type="molecule type" value="Genomic_DNA"/>
</dbReference>
<evidence type="ECO:0000256" key="3">
    <source>
        <dbReference type="ARBA" id="ARBA00022722"/>
    </source>
</evidence>
<comment type="similarity">
    <text evidence="1">Belongs to the RecJ family.</text>
</comment>
<dbReference type="Gene3D" id="3.90.1640.30">
    <property type="match status" value="1"/>
</dbReference>
<dbReference type="PANTHER" id="PTHR30255">
    <property type="entry name" value="SINGLE-STRANDED-DNA-SPECIFIC EXONUCLEASE RECJ"/>
    <property type="match status" value="1"/>
</dbReference>
<dbReference type="InterPro" id="IPR001667">
    <property type="entry name" value="DDH_dom"/>
</dbReference>
<dbReference type="InterPro" id="IPR004610">
    <property type="entry name" value="RecJ"/>
</dbReference>
<evidence type="ECO:0000256" key="4">
    <source>
        <dbReference type="ARBA" id="ARBA00022801"/>
    </source>
</evidence>
<feature type="domain" description="RecJ OB" evidence="8">
    <location>
        <begin position="471"/>
        <end position="582"/>
    </location>
</feature>
<dbReference type="HOGENOM" id="CLU_009736_5_2_10"/>
<proteinExistence type="inferred from homology"/>
<dbReference type="STRING" id="1433126.BN938_2388"/>
<evidence type="ECO:0000313" key="10">
    <source>
        <dbReference type="Proteomes" id="UP000027616"/>
    </source>
</evidence>
<dbReference type="GO" id="GO:0008409">
    <property type="term" value="F:5'-3' exonuclease activity"/>
    <property type="evidence" value="ECO:0007669"/>
    <property type="project" value="InterPro"/>
</dbReference>
<evidence type="ECO:0000256" key="1">
    <source>
        <dbReference type="ARBA" id="ARBA00005915"/>
    </source>
</evidence>